<dbReference type="AlphaFoldDB" id="J9GYS4"/>
<comment type="caution">
    <text evidence="3">The sequence shown here is derived from an EMBL/GenBank/DDBJ whole genome shotgun (WGS) entry which is preliminary data.</text>
</comment>
<dbReference type="SUPFAM" id="SSF48452">
    <property type="entry name" value="TPR-like"/>
    <property type="match status" value="2"/>
</dbReference>
<dbReference type="PANTHER" id="PTHR44858:SF1">
    <property type="entry name" value="UDP-N-ACETYLGLUCOSAMINE--PEPTIDE N-ACETYLGLUCOSAMINYLTRANSFERASE SPINDLY-RELATED"/>
    <property type="match status" value="1"/>
</dbReference>
<evidence type="ECO:0000256" key="2">
    <source>
        <dbReference type="ARBA" id="ARBA00022803"/>
    </source>
</evidence>
<reference evidence="3" key="1">
    <citation type="journal article" date="2012" name="PLoS ONE">
        <title>Gene sets for utilization of primary and secondary nutrition supplies in the distal gut of endangered iberian lynx.</title>
        <authorList>
            <person name="Alcaide M."/>
            <person name="Messina E."/>
            <person name="Richter M."/>
            <person name="Bargiela R."/>
            <person name="Peplies J."/>
            <person name="Huws S.A."/>
            <person name="Newbold C.J."/>
            <person name="Golyshin P.N."/>
            <person name="Simon M.A."/>
            <person name="Lopez G."/>
            <person name="Yakimov M.M."/>
            <person name="Ferrer M."/>
        </authorList>
    </citation>
    <scope>NUCLEOTIDE SEQUENCE</scope>
</reference>
<evidence type="ECO:0000313" key="3">
    <source>
        <dbReference type="EMBL" id="EJX08373.1"/>
    </source>
</evidence>
<keyword evidence="2" id="KW-0802">TPR repeat</keyword>
<organism evidence="3">
    <name type="scientific">gut metagenome</name>
    <dbReference type="NCBI Taxonomy" id="749906"/>
    <lineage>
        <taxon>unclassified sequences</taxon>
        <taxon>metagenomes</taxon>
        <taxon>organismal metagenomes</taxon>
    </lineage>
</organism>
<dbReference type="InterPro" id="IPR050498">
    <property type="entry name" value="Ycf3"/>
</dbReference>
<name>J9GYS4_9ZZZZ</name>
<dbReference type="InterPro" id="IPR019734">
    <property type="entry name" value="TPR_rpt"/>
</dbReference>
<gene>
    <name evidence="3" type="ORF">EVA_03512</name>
</gene>
<sequence length="565" mass="63510">MTQTTSNPNSNKAIFNIVTYNEKGDLLRSGNGFFIDEQGTGIAAFTLFDGAYRAEVIDYKGDKLPVHRILGANSTYDLVKFSTLGAKKIAALALAEHPQCDAGTPVQLLTYTGKKKANPTLINIKKADDFNGFKYYEVQANNEEKFQGCPLTDATGAVVAIAQRNIVEGAQHLCAVDSRFIQQLQITNMSILNSDLQAIKIPKGLPENEKDALTYIYMLGYKDSIPALHANNDFIASYPENAEGYTNRGTFYAQHRDYAHSEQDFAQALELAGKEKSTIKADEVYNKISKLMLAKVMNDPQTTAPNWTIDNAIAAAHKAYELNASPFHLLQQAHCLLQKKEYKQAYDNYYRINTQSFDQANQWSAQAKIETWNYAARAYELGMQAGQIPATREDSLHLITLADSLIAALPKPYYPGDAHCFFERAQRYQQLGFYQKAVLDLFEYEKIIGPKNLNDKFYYMREQLEMKARMYQQALDDIRTAKAFNPKDPFYPVEEALVLLNAGLYPEAIETCATYLKQLPGNPDCYKIMGIAYGQLGKKKEALTHLQKAKELGDPTADAFIQKYQ</sequence>
<dbReference type="InterPro" id="IPR011990">
    <property type="entry name" value="TPR-like_helical_dom_sf"/>
</dbReference>
<dbReference type="Gene3D" id="1.25.40.10">
    <property type="entry name" value="Tetratricopeptide repeat domain"/>
    <property type="match status" value="2"/>
</dbReference>
<evidence type="ECO:0000256" key="1">
    <source>
        <dbReference type="ARBA" id="ARBA00022737"/>
    </source>
</evidence>
<dbReference type="EMBL" id="AMCI01000640">
    <property type="protein sequence ID" value="EJX08373.1"/>
    <property type="molecule type" value="Genomic_DNA"/>
</dbReference>
<keyword evidence="1" id="KW-0677">Repeat</keyword>
<proteinExistence type="predicted"/>
<accession>J9GYS4</accession>
<protein>
    <submittedName>
        <fullName evidence="3">Tetratricopeptide repeat family protein</fullName>
    </submittedName>
</protein>
<dbReference type="PANTHER" id="PTHR44858">
    <property type="entry name" value="TETRATRICOPEPTIDE REPEAT PROTEIN 6"/>
    <property type="match status" value="1"/>
</dbReference>
<dbReference type="Gene3D" id="2.40.10.120">
    <property type="match status" value="1"/>
</dbReference>
<dbReference type="SMART" id="SM00028">
    <property type="entry name" value="TPR"/>
    <property type="match status" value="3"/>
</dbReference>
<dbReference type="PROSITE" id="PS50005">
    <property type="entry name" value="TPR"/>
    <property type="match status" value="1"/>
</dbReference>